<comment type="caution">
    <text evidence="2">The sequence shown here is derived from an EMBL/GenBank/DDBJ whole genome shotgun (WGS) entry which is preliminary data.</text>
</comment>
<dbReference type="Gene3D" id="2.130.10.10">
    <property type="entry name" value="YVTN repeat-like/Quinoprotein amine dehydrogenase"/>
    <property type="match status" value="2"/>
</dbReference>
<organism evidence="2 3">
    <name type="scientific">Xylanibacter rodentium</name>
    <dbReference type="NCBI Taxonomy" id="2736289"/>
    <lineage>
        <taxon>Bacteria</taxon>
        <taxon>Pseudomonadati</taxon>
        <taxon>Bacteroidota</taxon>
        <taxon>Bacteroidia</taxon>
        <taxon>Bacteroidales</taxon>
        <taxon>Prevotellaceae</taxon>
        <taxon>Xylanibacter</taxon>
    </lineage>
</organism>
<dbReference type="SUPFAM" id="SSF50998">
    <property type="entry name" value="Quinoprotein alcohol dehydrogenase-like"/>
    <property type="match status" value="1"/>
</dbReference>
<evidence type="ECO:0000313" key="2">
    <source>
        <dbReference type="EMBL" id="NPE15036.1"/>
    </source>
</evidence>
<evidence type="ECO:0000313" key="3">
    <source>
        <dbReference type="Proteomes" id="UP001193734"/>
    </source>
</evidence>
<dbReference type="InterPro" id="IPR015943">
    <property type="entry name" value="WD40/YVTN_repeat-like_dom_sf"/>
</dbReference>
<dbReference type="InterPro" id="IPR011047">
    <property type="entry name" value="Quinoprotein_ADH-like_sf"/>
</dbReference>
<name>A0ABX2AY33_9BACT</name>
<feature type="domain" description="PorZ N-terminal beta-propeller" evidence="1">
    <location>
        <begin position="16"/>
        <end position="168"/>
    </location>
</feature>
<dbReference type="Gene3D" id="2.60.40.4070">
    <property type="match status" value="1"/>
</dbReference>
<dbReference type="EMBL" id="JABKKE010000024">
    <property type="protein sequence ID" value="NPE15036.1"/>
    <property type="molecule type" value="Genomic_DNA"/>
</dbReference>
<sequence length="650" mass="72502">MAYYEIQQIKAAGNDIFVLASNNLYMYNTNDGSITTYDKIKGLNDNNIRHIAWNSSVKKLIAVYANCNIDMIRTNGEITNISDFYKKAMNADKTVNSITIHDRYAYLATKFGIVKVNMYNEEISESYNLQRDTRKVAVSGNSIYAMTSGNIVLTASVSDNLIDKNKWTQTSNYPQGIFDEDNTDYEKYYPIVSTLNPGGPHYNTIGFLRFTGDKLYTANGLSATEGKASLQIYDGKDWTVYENDITGQTGHRFVNLISCDVDPKDENHVFAGGQTGLYEFRNGKFIKEYNIDNSPLKNATTVDYGNKNYVIVPTVKFDADGHLWLANSISPSTSLFEITPEGEWISHHDKRLMTEVPTKNGKVLSSFESMNGLMFDSRGLMWFSNNYFRTPALMKYSPSDKNLYVYKKEFTNQDGKKLTLSFIKEPTEDKDGNIWMGTNIGPVYITPSQTTSNEDITVLNQYKVPRNDGTNLADYLLSNVEISSIAIDGANRKWFGTKGNGVYLISSDNEKQIHHFTKDNSKLLSDNVMDIAINDKGEVFFGTDQGLCSYMGDATEPAEDMDKNSVYAYPNPVRPEYDGLITVSGLTADADVKITTATGYLVAQGKSNGGTFTWNGRDLKGRKVASGVYHVVTAKSDGSKGTVCNVAIIR</sequence>
<reference evidence="2 3" key="1">
    <citation type="submission" date="2020-05" db="EMBL/GenBank/DDBJ databases">
        <title>Distinct polysaccharide utilization as determinants for interspecies competition between intestinal Prevotella spp.</title>
        <authorList>
            <person name="Galvez E.J.C."/>
            <person name="Iljazovic A."/>
            <person name="Strowig T."/>
        </authorList>
    </citation>
    <scope>NUCLEOTIDE SEQUENCE [LARGE SCALE GENOMIC DNA]</scope>
    <source>
        <strain evidence="2 3">PROD</strain>
    </source>
</reference>
<dbReference type="Proteomes" id="UP001193734">
    <property type="component" value="Unassembled WGS sequence"/>
</dbReference>
<evidence type="ECO:0000259" key="1">
    <source>
        <dbReference type="Pfam" id="PF21544"/>
    </source>
</evidence>
<gene>
    <name evidence="2" type="ORF">HPS55_12030</name>
</gene>
<dbReference type="Pfam" id="PF21544">
    <property type="entry name" value="PorZ_N_b_propeller"/>
    <property type="match status" value="1"/>
</dbReference>
<dbReference type="SUPFAM" id="SSF101898">
    <property type="entry name" value="NHL repeat"/>
    <property type="match status" value="1"/>
</dbReference>
<protein>
    <submittedName>
        <fullName evidence="2">Por secretion system protein</fullName>
    </submittedName>
</protein>
<proteinExistence type="predicted"/>
<dbReference type="InterPro" id="IPR048954">
    <property type="entry name" value="PorZ_N"/>
</dbReference>
<keyword evidence="3" id="KW-1185">Reference proteome</keyword>
<accession>A0ABX2AY33</accession>